<dbReference type="PANTHER" id="PTHR20941">
    <property type="entry name" value="FOLATE SYNTHESIS PROTEINS"/>
    <property type="match status" value="1"/>
</dbReference>
<dbReference type="OrthoDB" id="8122391at2759"/>
<protein>
    <recommendedName>
        <fullName evidence="1">Pterin-binding domain-containing protein</fullName>
    </recommendedName>
</protein>
<dbReference type="InterPro" id="IPR000489">
    <property type="entry name" value="Pterin-binding_dom"/>
</dbReference>
<dbReference type="EMBL" id="CAJPEV010017964">
    <property type="protein sequence ID" value="CAG0907595.1"/>
    <property type="molecule type" value="Genomic_DNA"/>
</dbReference>
<feature type="domain" description="Pterin-binding" evidence="1">
    <location>
        <begin position="1"/>
        <end position="162"/>
    </location>
</feature>
<dbReference type="Proteomes" id="UP000677054">
    <property type="component" value="Unassembled WGS sequence"/>
</dbReference>
<reference evidence="2" key="1">
    <citation type="submission" date="2020-11" db="EMBL/GenBank/DDBJ databases">
        <authorList>
            <person name="Tran Van P."/>
        </authorList>
    </citation>
    <scope>NUCLEOTIDE SEQUENCE</scope>
</reference>
<evidence type="ECO:0000313" key="2">
    <source>
        <dbReference type="EMBL" id="CAD7255128.1"/>
    </source>
</evidence>
<dbReference type="SUPFAM" id="SSF51717">
    <property type="entry name" value="Dihydropteroate synthetase-like"/>
    <property type="match status" value="1"/>
</dbReference>
<dbReference type="EMBL" id="LR917482">
    <property type="protein sequence ID" value="CAD7255128.1"/>
    <property type="molecule type" value="Genomic_DNA"/>
</dbReference>
<dbReference type="GO" id="GO:0005829">
    <property type="term" value="C:cytosol"/>
    <property type="evidence" value="ECO:0007669"/>
    <property type="project" value="TreeGrafter"/>
</dbReference>
<evidence type="ECO:0000313" key="3">
    <source>
        <dbReference type="Proteomes" id="UP000677054"/>
    </source>
</evidence>
<feature type="non-terminal residue" evidence="2">
    <location>
        <position position="1"/>
    </location>
</feature>
<dbReference type="InterPro" id="IPR011005">
    <property type="entry name" value="Dihydropteroate_synth-like_sf"/>
</dbReference>
<proteinExistence type="predicted"/>
<accession>A0A7R9AJW1</accession>
<dbReference type="Gene3D" id="3.20.20.20">
    <property type="entry name" value="Dihydropteroate synthase-like"/>
    <property type="match status" value="2"/>
</dbReference>
<dbReference type="PROSITE" id="PS50972">
    <property type="entry name" value="PTERIN_BINDING"/>
    <property type="match status" value="1"/>
</dbReference>
<keyword evidence="3" id="KW-1185">Reference proteome</keyword>
<dbReference type="GO" id="GO:0046654">
    <property type="term" value="P:tetrahydrofolate biosynthetic process"/>
    <property type="evidence" value="ECO:0007669"/>
    <property type="project" value="TreeGrafter"/>
</dbReference>
<gene>
    <name evidence="2" type="ORF">DSTB1V02_LOCUS14873</name>
</gene>
<sequence length="162" mass="18059">MGILNLTPDSFYDGGKYLEQKKALLQVEKMLQEGATFIDVGGSSTRPYATQISPEKELQRINYFFSQKIAQLNALKINDIILDPGFGFGKTLSHNYTLLKNLNLLSLHELPLMVGISRKSMLYKLLETTPEESLNATSAAHMAALLNGANLLRVHDVKEAYQ</sequence>
<dbReference type="Pfam" id="PF00809">
    <property type="entry name" value="Pterin_bind"/>
    <property type="match status" value="2"/>
</dbReference>
<evidence type="ECO:0000259" key="1">
    <source>
        <dbReference type="PROSITE" id="PS50972"/>
    </source>
</evidence>
<dbReference type="GO" id="GO:0004156">
    <property type="term" value="F:dihydropteroate synthase activity"/>
    <property type="evidence" value="ECO:0007669"/>
    <property type="project" value="TreeGrafter"/>
</dbReference>
<dbReference type="AlphaFoldDB" id="A0A7R9AJW1"/>
<name>A0A7R9AJW1_9CRUS</name>
<organism evidence="2">
    <name type="scientific">Darwinula stevensoni</name>
    <dbReference type="NCBI Taxonomy" id="69355"/>
    <lineage>
        <taxon>Eukaryota</taxon>
        <taxon>Metazoa</taxon>
        <taxon>Ecdysozoa</taxon>
        <taxon>Arthropoda</taxon>
        <taxon>Crustacea</taxon>
        <taxon>Oligostraca</taxon>
        <taxon>Ostracoda</taxon>
        <taxon>Podocopa</taxon>
        <taxon>Podocopida</taxon>
        <taxon>Darwinulocopina</taxon>
        <taxon>Darwinuloidea</taxon>
        <taxon>Darwinulidae</taxon>
        <taxon>Darwinula</taxon>
    </lineage>
</organism>
<dbReference type="PANTHER" id="PTHR20941:SF1">
    <property type="entry name" value="FOLIC ACID SYNTHESIS PROTEIN FOL1"/>
    <property type="match status" value="1"/>
</dbReference>
<dbReference type="InterPro" id="IPR045031">
    <property type="entry name" value="DHP_synth-like"/>
</dbReference>